<accession>A0ABV6E4E7</accession>
<evidence type="ECO:0000256" key="4">
    <source>
        <dbReference type="ARBA" id="ARBA00023163"/>
    </source>
</evidence>
<evidence type="ECO:0000256" key="2">
    <source>
        <dbReference type="ARBA" id="ARBA00023082"/>
    </source>
</evidence>
<dbReference type="Pfam" id="PF04542">
    <property type="entry name" value="Sigma70_r2"/>
    <property type="match status" value="1"/>
</dbReference>
<dbReference type="EMBL" id="JBHLXH010000002">
    <property type="protein sequence ID" value="MFC0223850.1"/>
    <property type="molecule type" value="Genomic_DNA"/>
</dbReference>
<keyword evidence="10" id="KW-1185">Reference proteome</keyword>
<evidence type="ECO:0000313" key="9">
    <source>
        <dbReference type="EMBL" id="MFC0223850.1"/>
    </source>
</evidence>
<dbReference type="InterPro" id="IPR013324">
    <property type="entry name" value="RNA_pol_sigma_r3/r4-like"/>
</dbReference>
<proteinExistence type="predicted"/>
<evidence type="ECO:0000259" key="6">
    <source>
        <dbReference type="Pfam" id="PF04539"/>
    </source>
</evidence>
<evidence type="ECO:0000256" key="5">
    <source>
        <dbReference type="SAM" id="MobiDB-lite"/>
    </source>
</evidence>
<dbReference type="PANTHER" id="PTHR30385">
    <property type="entry name" value="SIGMA FACTOR F FLAGELLAR"/>
    <property type="match status" value="1"/>
</dbReference>
<feature type="domain" description="RNA polymerase sigma-70 region 3" evidence="6">
    <location>
        <begin position="135"/>
        <end position="200"/>
    </location>
</feature>
<comment type="caution">
    <text evidence="9">The sequence shown here is derived from an EMBL/GenBank/DDBJ whole genome shotgun (WGS) entry which is preliminary data.</text>
</comment>
<dbReference type="InterPro" id="IPR014284">
    <property type="entry name" value="RNA_pol_sigma-70_dom"/>
</dbReference>
<protein>
    <submittedName>
        <fullName evidence="9">SigB/SigF/SigG family RNA polymerase sigma factor</fullName>
    </submittedName>
</protein>
<name>A0ABV6E4E7_9ACTN</name>
<dbReference type="Proteomes" id="UP001589698">
    <property type="component" value="Unassembled WGS sequence"/>
</dbReference>
<feature type="domain" description="RNA polymerase sigma-70 region 4" evidence="8">
    <location>
        <begin position="221"/>
        <end position="267"/>
    </location>
</feature>
<dbReference type="RefSeq" id="WP_378519646.1">
    <property type="nucleotide sequence ID" value="NZ_CBCSDI010000033.1"/>
</dbReference>
<keyword evidence="1" id="KW-0805">Transcription regulation</keyword>
<evidence type="ECO:0000256" key="1">
    <source>
        <dbReference type="ARBA" id="ARBA00023015"/>
    </source>
</evidence>
<dbReference type="Pfam" id="PF04545">
    <property type="entry name" value="Sigma70_r4"/>
    <property type="match status" value="1"/>
</dbReference>
<gene>
    <name evidence="9" type="ORF">ACFFJG_15285</name>
</gene>
<dbReference type="InterPro" id="IPR036388">
    <property type="entry name" value="WH-like_DNA-bd_sf"/>
</dbReference>
<dbReference type="CDD" id="cd06171">
    <property type="entry name" value="Sigma70_r4"/>
    <property type="match status" value="1"/>
</dbReference>
<keyword evidence="3" id="KW-0238">DNA-binding</keyword>
<dbReference type="PANTHER" id="PTHR30385:SF4">
    <property type="entry name" value="RNA POLYMERASE SIGMA-E FACTOR"/>
    <property type="match status" value="1"/>
</dbReference>
<dbReference type="NCBIfam" id="TIGR02980">
    <property type="entry name" value="SigBFG"/>
    <property type="match status" value="1"/>
</dbReference>
<organism evidence="9 10">
    <name type="scientific">Nocardioides zeicaulis</name>
    <dbReference type="NCBI Taxonomy" id="1776857"/>
    <lineage>
        <taxon>Bacteria</taxon>
        <taxon>Bacillati</taxon>
        <taxon>Actinomycetota</taxon>
        <taxon>Actinomycetes</taxon>
        <taxon>Propionibacteriales</taxon>
        <taxon>Nocardioidaceae</taxon>
        <taxon>Nocardioides</taxon>
    </lineage>
</organism>
<dbReference type="SUPFAM" id="SSF88946">
    <property type="entry name" value="Sigma2 domain of RNA polymerase sigma factors"/>
    <property type="match status" value="1"/>
</dbReference>
<dbReference type="InterPro" id="IPR007627">
    <property type="entry name" value="RNA_pol_sigma70_r2"/>
</dbReference>
<dbReference type="InterPro" id="IPR013325">
    <property type="entry name" value="RNA_pol_sigma_r2"/>
</dbReference>
<keyword evidence="4" id="KW-0804">Transcription</keyword>
<dbReference type="InterPro" id="IPR014322">
    <property type="entry name" value="RNA_pol_sigma-B/F/G"/>
</dbReference>
<dbReference type="InterPro" id="IPR007624">
    <property type="entry name" value="RNA_pol_sigma70_r3"/>
</dbReference>
<dbReference type="PRINTS" id="PR00046">
    <property type="entry name" value="SIGMA70FCT"/>
</dbReference>
<feature type="region of interest" description="Disordered" evidence="5">
    <location>
        <begin position="1"/>
        <end position="29"/>
    </location>
</feature>
<evidence type="ECO:0000259" key="7">
    <source>
        <dbReference type="Pfam" id="PF04542"/>
    </source>
</evidence>
<feature type="compositionally biased region" description="Low complexity" evidence="5">
    <location>
        <begin position="18"/>
        <end position="27"/>
    </location>
</feature>
<evidence type="ECO:0000256" key="3">
    <source>
        <dbReference type="ARBA" id="ARBA00023125"/>
    </source>
</evidence>
<dbReference type="SUPFAM" id="SSF88659">
    <property type="entry name" value="Sigma3 and sigma4 domains of RNA polymerase sigma factors"/>
    <property type="match status" value="2"/>
</dbReference>
<dbReference type="InterPro" id="IPR007630">
    <property type="entry name" value="RNA_pol_sigma70_r4"/>
</dbReference>
<keyword evidence="2" id="KW-0731">Sigma factor</keyword>
<dbReference type="Pfam" id="PF04539">
    <property type="entry name" value="Sigma70_r3"/>
    <property type="match status" value="1"/>
</dbReference>
<dbReference type="InterPro" id="IPR000943">
    <property type="entry name" value="RNA_pol_sigma70"/>
</dbReference>
<evidence type="ECO:0000259" key="8">
    <source>
        <dbReference type="Pfam" id="PF04545"/>
    </source>
</evidence>
<evidence type="ECO:0000313" key="10">
    <source>
        <dbReference type="Proteomes" id="UP001589698"/>
    </source>
</evidence>
<sequence>MATITVLPQRPGASDDPSAAGTTTSRTGRTEHVVERLRAASTDAERQQLVHELIEVNVPVARALASGYRNRGIDLDDLRQVALMGLTKAAQRFDPESGHDFLVFAVPTMRGELRRHFRDSGWMIRVPRRIQELQARIGREQHVLHARLGRAPLATELADHLAARLEDVVEALAAEDCFRPTSLEVAVGGDDGTSTLGDLLGWEDPGLASVEARVVLGTLVGQLSERDQRILHWRFVDERTQQEIAELAGVTQTQVSRILTRLLSRLRDSLSEPAPAA</sequence>
<feature type="domain" description="RNA polymerase sigma-70 region 2" evidence="7">
    <location>
        <begin position="53"/>
        <end position="122"/>
    </location>
</feature>
<dbReference type="Gene3D" id="1.20.120.1810">
    <property type="match status" value="1"/>
</dbReference>
<dbReference type="NCBIfam" id="TIGR02937">
    <property type="entry name" value="sigma70-ECF"/>
    <property type="match status" value="1"/>
</dbReference>
<reference evidence="9 10" key="1">
    <citation type="submission" date="2024-09" db="EMBL/GenBank/DDBJ databases">
        <authorList>
            <person name="Sun Q."/>
            <person name="Mori K."/>
        </authorList>
    </citation>
    <scope>NUCLEOTIDE SEQUENCE [LARGE SCALE GENOMIC DNA]</scope>
    <source>
        <strain evidence="9 10">CCM 8654</strain>
    </source>
</reference>
<dbReference type="Gene3D" id="1.10.10.10">
    <property type="entry name" value="Winged helix-like DNA-binding domain superfamily/Winged helix DNA-binding domain"/>
    <property type="match status" value="2"/>
</dbReference>